<sequence length="247" mass="25202">MVGGGVVGGRDAHKEWLGLGPDGAHGGDNLEEEPDAILERPAIEIVALFDDVDPSGVGTHCGRGEGRNDAPDVIDGEGMRLCVAGVGQIRGAPDIVRPATFDGGSHGEGHPGRANGGLTAGVGELDAEDAALRVNEVGDATDGVDLRVFPKARILRGDTALGFDSGGLHTDKTSTLEGEGAKVGKVEVVEVAVVRAVHAHGGDANAVTEGEPTDGERLEELCGVPCGFEGACWGNFLRVCVFCHGGE</sequence>
<dbReference type="Proteomes" id="UP000274822">
    <property type="component" value="Unassembled WGS sequence"/>
</dbReference>
<keyword evidence="3" id="KW-1185">Reference proteome</keyword>
<accession>A0A433Q4Z4</accession>
<organism evidence="2 3">
    <name type="scientific">Jimgerdemannia flammicorona</name>
    <dbReference type="NCBI Taxonomy" id="994334"/>
    <lineage>
        <taxon>Eukaryota</taxon>
        <taxon>Fungi</taxon>
        <taxon>Fungi incertae sedis</taxon>
        <taxon>Mucoromycota</taxon>
        <taxon>Mucoromycotina</taxon>
        <taxon>Endogonomycetes</taxon>
        <taxon>Endogonales</taxon>
        <taxon>Endogonaceae</taxon>
        <taxon>Jimgerdemannia</taxon>
    </lineage>
</organism>
<evidence type="ECO:0000256" key="1">
    <source>
        <dbReference type="SAM" id="MobiDB-lite"/>
    </source>
</evidence>
<gene>
    <name evidence="2" type="ORF">BC938DRAFT_472997</name>
</gene>
<proteinExistence type="predicted"/>
<name>A0A433Q4Z4_9FUNG</name>
<feature type="region of interest" description="Disordered" evidence="1">
    <location>
        <begin position="1"/>
        <end position="31"/>
    </location>
</feature>
<evidence type="ECO:0000313" key="2">
    <source>
        <dbReference type="EMBL" id="RUS24846.1"/>
    </source>
</evidence>
<reference evidence="2 3" key="1">
    <citation type="journal article" date="2018" name="New Phytol.">
        <title>Phylogenomics of Endogonaceae and evolution of mycorrhizas within Mucoromycota.</title>
        <authorList>
            <person name="Chang Y."/>
            <person name="Desiro A."/>
            <person name="Na H."/>
            <person name="Sandor L."/>
            <person name="Lipzen A."/>
            <person name="Clum A."/>
            <person name="Barry K."/>
            <person name="Grigoriev I.V."/>
            <person name="Martin F.M."/>
            <person name="Stajich J.E."/>
            <person name="Smith M.E."/>
            <person name="Bonito G."/>
            <person name="Spatafora J.W."/>
        </authorList>
    </citation>
    <scope>NUCLEOTIDE SEQUENCE [LARGE SCALE GENOMIC DNA]</scope>
    <source>
        <strain evidence="2 3">AD002</strain>
    </source>
</reference>
<dbReference type="EMBL" id="RBNJ01014738">
    <property type="protein sequence ID" value="RUS24846.1"/>
    <property type="molecule type" value="Genomic_DNA"/>
</dbReference>
<evidence type="ECO:0000313" key="3">
    <source>
        <dbReference type="Proteomes" id="UP000274822"/>
    </source>
</evidence>
<comment type="caution">
    <text evidence="2">The sequence shown here is derived from an EMBL/GenBank/DDBJ whole genome shotgun (WGS) entry which is preliminary data.</text>
</comment>
<protein>
    <submittedName>
        <fullName evidence="2">Uncharacterized protein</fullName>
    </submittedName>
</protein>
<dbReference type="AlphaFoldDB" id="A0A433Q4Z4"/>